<accession>A0A5C2RUY3</accession>
<evidence type="ECO:0000313" key="2">
    <source>
        <dbReference type="Proteomes" id="UP000313359"/>
    </source>
</evidence>
<protein>
    <submittedName>
        <fullName evidence="1">Uncharacterized protein</fullName>
    </submittedName>
</protein>
<dbReference type="Proteomes" id="UP000313359">
    <property type="component" value="Unassembled WGS sequence"/>
</dbReference>
<sequence length="225" mass="25265">MAKLATKHRILPGISRENHIPFRPRDLALCACCIPHTSADHLVQALFARKGHRSGGGSGRPGDNIKLRLEFYEEVTEGEIEGNFQDPHTFTLMLKVDAPLATHGILNIPLERYVGHERDAPDAPLWMEQVHTSWLRPKRFRCTLGWLRLFVDAVLAPPGAQADPTLAPWVRIQAHLREVVDVLFPVPHAVALGPPPKPRPWHHKDDAQAVGPMAQLIFEMHELHV</sequence>
<dbReference type="OrthoDB" id="2757823at2759"/>
<gene>
    <name evidence="1" type="ORF">L227DRAFT_657908</name>
</gene>
<name>A0A5C2RUY3_9APHY</name>
<organism evidence="1 2">
    <name type="scientific">Lentinus tigrinus ALCF2SS1-6</name>
    <dbReference type="NCBI Taxonomy" id="1328759"/>
    <lineage>
        <taxon>Eukaryota</taxon>
        <taxon>Fungi</taxon>
        <taxon>Dikarya</taxon>
        <taxon>Basidiomycota</taxon>
        <taxon>Agaricomycotina</taxon>
        <taxon>Agaricomycetes</taxon>
        <taxon>Polyporales</taxon>
        <taxon>Polyporaceae</taxon>
        <taxon>Lentinus</taxon>
    </lineage>
</organism>
<reference evidence="1" key="1">
    <citation type="journal article" date="2018" name="Genome Biol. Evol.">
        <title>Genomics and development of Lentinus tigrinus, a white-rot wood-decaying mushroom with dimorphic fruiting bodies.</title>
        <authorList>
            <person name="Wu B."/>
            <person name="Xu Z."/>
            <person name="Knudson A."/>
            <person name="Carlson A."/>
            <person name="Chen N."/>
            <person name="Kovaka S."/>
            <person name="LaButti K."/>
            <person name="Lipzen A."/>
            <person name="Pennachio C."/>
            <person name="Riley R."/>
            <person name="Schakwitz W."/>
            <person name="Umezawa K."/>
            <person name="Ohm R.A."/>
            <person name="Grigoriev I.V."/>
            <person name="Nagy L.G."/>
            <person name="Gibbons J."/>
            <person name="Hibbett D."/>
        </authorList>
    </citation>
    <scope>NUCLEOTIDE SEQUENCE [LARGE SCALE GENOMIC DNA]</scope>
    <source>
        <strain evidence="1">ALCF2SS1-6</strain>
    </source>
</reference>
<proteinExistence type="predicted"/>
<evidence type="ECO:0000313" key="1">
    <source>
        <dbReference type="EMBL" id="RPD54016.1"/>
    </source>
</evidence>
<dbReference type="AlphaFoldDB" id="A0A5C2RUY3"/>
<keyword evidence="2" id="KW-1185">Reference proteome</keyword>
<dbReference type="EMBL" id="ML122312">
    <property type="protein sequence ID" value="RPD54016.1"/>
    <property type="molecule type" value="Genomic_DNA"/>
</dbReference>